<organism evidence="1">
    <name type="scientific">viral metagenome</name>
    <dbReference type="NCBI Taxonomy" id="1070528"/>
    <lineage>
        <taxon>unclassified sequences</taxon>
        <taxon>metagenomes</taxon>
        <taxon>organismal metagenomes</taxon>
    </lineage>
</organism>
<sequence>MSEEKQKLTPIEAINEFYRLKDKYETSYYDKYVKQILKSKKSKKEKRVEYSRLPKHECINCKRNVGTIFTITYDFNDLTRKFISKCGDLTDPCPLDIQISYSIREQFDKLIFEGLNNIENLKLDIIKQKNNALFFKSSRNIINIFDKLTTDLKSQTSDTGYNIEKDILKNENPEKIILLRKSIDEFGIGFVLPFKQMIQDFLKTNDELIINEAVNFYVNEMMPKLKEILHLKYEVNLVEYDEDNKEYYLIQRQNSIENKENFFKDDDNVVKFIMGLRKTNLKNKTKKNVEEELFTGKQNKTKKLKPIIELVEEPEVLIQEGGDQLEDNQLEDNQLEDNQLEDDQLEDNQLEDNQLEDDQLEDDQLEDEIFTMKPIKFEGPIKLLDSDLSNDTN</sequence>
<proteinExistence type="predicted"/>
<name>A0A6C0KQK2_9ZZZZ</name>
<dbReference type="EMBL" id="MN740943">
    <property type="protein sequence ID" value="QHU18997.1"/>
    <property type="molecule type" value="Genomic_DNA"/>
</dbReference>
<protein>
    <submittedName>
        <fullName evidence="1">Uncharacterized protein</fullName>
    </submittedName>
</protein>
<dbReference type="AlphaFoldDB" id="A0A6C0KQK2"/>
<evidence type="ECO:0000313" key="1">
    <source>
        <dbReference type="EMBL" id="QHU18997.1"/>
    </source>
</evidence>
<accession>A0A6C0KQK2</accession>
<reference evidence="1" key="1">
    <citation type="journal article" date="2020" name="Nature">
        <title>Giant virus diversity and host interactions through global metagenomics.</title>
        <authorList>
            <person name="Schulz F."/>
            <person name="Roux S."/>
            <person name="Paez-Espino D."/>
            <person name="Jungbluth S."/>
            <person name="Walsh D.A."/>
            <person name="Denef V.J."/>
            <person name="McMahon K.D."/>
            <person name="Konstantinidis K.T."/>
            <person name="Eloe-Fadrosh E.A."/>
            <person name="Kyrpides N.C."/>
            <person name="Woyke T."/>
        </authorList>
    </citation>
    <scope>NUCLEOTIDE SEQUENCE</scope>
    <source>
        <strain evidence="1">GVMAG-S-3300013014-104</strain>
    </source>
</reference>